<organism evidence="3 4">
    <name type="scientific">Rhizobium aquaticum</name>
    <dbReference type="NCBI Taxonomy" id="1549636"/>
    <lineage>
        <taxon>Bacteria</taxon>
        <taxon>Pseudomonadati</taxon>
        <taxon>Pseudomonadota</taxon>
        <taxon>Alphaproteobacteria</taxon>
        <taxon>Hyphomicrobiales</taxon>
        <taxon>Rhizobiaceae</taxon>
        <taxon>Rhizobium/Agrobacterium group</taxon>
        <taxon>Rhizobium</taxon>
    </lineage>
</organism>
<dbReference type="InterPro" id="IPR044005">
    <property type="entry name" value="DZR_2"/>
</dbReference>
<comment type="caution">
    <text evidence="3">The sequence shown here is derived from an EMBL/GenBank/DDBJ whole genome shotgun (WGS) entry which is preliminary data.</text>
</comment>
<dbReference type="InterPro" id="IPR051910">
    <property type="entry name" value="ComF/GntX_DNA_util-trans"/>
</dbReference>
<proteinExistence type="inferred from homology"/>
<reference evidence="3 4" key="1">
    <citation type="submission" date="2024-06" db="EMBL/GenBank/DDBJ databases">
        <title>Genomic Encyclopedia of Type Strains, Phase IV (KMG-IV): sequencing the most valuable type-strain genomes for metagenomic binning, comparative biology and taxonomic classification.</title>
        <authorList>
            <person name="Goeker M."/>
        </authorList>
    </citation>
    <scope>NUCLEOTIDE SEQUENCE [LARGE SCALE GENOMIC DNA]</scope>
    <source>
        <strain evidence="3 4">DSM 29780</strain>
    </source>
</reference>
<evidence type="ECO:0000313" key="3">
    <source>
        <dbReference type="EMBL" id="MET3615875.1"/>
    </source>
</evidence>
<dbReference type="Pfam" id="PF18912">
    <property type="entry name" value="DZR_2"/>
    <property type="match status" value="1"/>
</dbReference>
<protein>
    <submittedName>
        <fullName evidence="3">ComF family protein</fullName>
    </submittedName>
</protein>
<dbReference type="PANTHER" id="PTHR47505:SF1">
    <property type="entry name" value="DNA UTILIZATION PROTEIN YHGH"/>
    <property type="match status" value="1"/>
</dbReference>
<sequence>MGEGESPAAPRLFHRLPARLAKAFVDFIYPPVCAGCGRFAARDGALCPACWQTIRFIERPYCEVMGTPFTHDLGAGILSAEAIANPPVFDRLRAVAAHDGICQALVHRLKYNDRLDLAPLMARWMARAAGDLLGEADVIVPVPLHRIRLFTRRFNQSAELGRHLSRQSGKPFNAIDLKRIRRTAHQVGLGERAREDNVRGAFAVSDSGKMAFAGRRILLIDDVYTTGATVSAASRALRKAGASDITVLVFSMALPEPI</sequence>
<evidence type="ECO:0000256" key="1">
    <source>
        <dbReference type="ARBA" id="ARBA00008007"/>
    </source>
</evidence>
<dbReference type="RefSeq" id="WP_354558342.1">
    <property type="nucleotide sequence ID" value="NZ_JBEPMB010000010.1"/>
</dbReference>
<dbReference type="InterPro" id="IPR000836">
    <property type="entry name" value="PRTase_dom"/>
</dbReference>
<feature type="domain" description="Double zinc ribbon" evidence="2">
    <location>
        <begin position="25"/>
        <end position="72"/>
    </location>
</feature>
<dbReference type="InterPro" id="IPR029057">
    <property type="entry name" value="PRTase-like"/>
</dbReference>
<dbReference type="Gene3D" id="3.40.50.2020">
    <property type="match status" value="1"/>
</dbReference>
<accession>A0ABV2J7I0</accession>
<keyword evidence="4" id="KW-1185">Reference proteome</keyword>
<evidence type="ECO:0000313" key="4">
    <source>
        <dbReference type="Proteomes" id="UP001549047"/>
    </source>
</evidence>
<dbReference type="CDD" id="cd06223">
    <property type="entry name" value="PRTases_typeI"/>
    <property type="match status" value="1"/>
</dbReference>
<dbReference type="EMBL" id="JBEPMB010000010">
    <property type="protein sequence ID" value="MET3615875.1"/>
    <property type="molecule type" value="Genomic_DNA"/>
</dbReference>
<dbReference type="SUPFAM" id="SSF53271">
    <property type="entry name" value="PRTase-like"/>
    <property type="match status" value="1"/>
</dbReference>
<dbReference type="PANTHER" id="PTHR47505">
    <property type="entry name" value="DNA UTILIZATION PROTEIN YHGH"/>
    <property type="match status" value="1"/>
</dbReference>
<evidence type="ECO:0000259" key="2">
    <source>
        <dbReference type="Pfam" id="PF18912"/>
    </source>
</evidence>
<name>A0ABV2J7I0_9HYPH</name>
<dbReference type="Proteomes" id="UP001549047">
    <property type="component" value="Unassembled WGS sequence"/>
</dbReference>
<gene>
    <name evidence="3" type="ORF">ABID16_004222</name>
</gene>
<comment type="similarity">
    <text evidence="1">Belongs to the ComF/GntX family.</text>
</comment>